<evidence type="ECO:0000256" key="9">
    <source>
        <dbReference type="PIRSR" id="PIRSR602401-1"/>
    </source>
</evidence>
<keyword evidence="4 9" id="KW-0349">Heme</keyword>
<dbReference type="InterPro" id="IPR050364">
    <property type="entry name" value="Cytochrome_P450_fung"/>
</dbReference>
<dbReference type="InterPro" id="IPR002401">
    <property type="entry name" value="Cyt_P450_E_grp-I"/>
</dbReference>
<evidence type="ECO:0000256" key="2">
    <source>
        <dbReference type="ARBA" id="ARBA00005179"/>
    </source>
</evidence>
<dbReference type="SUPFAM" id="SSF48264">
    <property type="entry name" value="Cytochrome P450"/>
    <property type="match status" value="1"/>
</dbReference>
<dbReference type="PRINTS" id="PR00463">
    <property type="entry name" value="EP450I"/>
</dbReference>
<keyword evidence="6 10" id="KW-0560">Oxidoreductase</keyword>
<keyword evidence="7 9" id="KW-0408">Iron</keyword>
<dbReference type="PANTHER" id="PTHR46300:SF7">
    <property type="entry name" value="P450, PUTATIVE (EUROFUNG)-RELATED"/>
    <property type="match status" value="1"/>
</dbReference>
<dbReference type="PANTHER" id="PTHR46300">
    <property type="entry name" value="P450, PUTATIVE (EUROFUNG)-RELATED-RELATED"/>
    <property type="match status" value="1"/>
</dbReference>
<gene>
    <name evidence="12" type="ORF">FA15DRAFT_603367</name>
</gene>
<keyword evidence="5 9" id="KW-0479">Metal-binding</keyword>
<organism evidence="12 13">
    <name type="scientific">Coprinopsis marcescibilis</name>
    <name type="common">Agaric fungus</name>
    <name type="synonym">Psathyrella marcescibilis</name>
    <dbReference type="NCBI Taxonomy" id="230819"/>
    <lineage>
        <taxon>Eukaryota</taxon>
        <taxon>Fungi</taxon>
        <taxon>Dikarya</taxon>
        <taxon>Basidiomycota</taxon>
        <taxon>Agaricomycotina</taxon>
        <taxon>Agaricomycetes</taxon>
        <taxon>Agaricomycetidae</taxon>
        <taxon>Agaricales</taxon>
        <taxon>Agaricineae</taxon>
        <taxon>Psathyrellaceae</taxon>
        <taxon>Coprinopsis</taxon>
    </lineage>
</organism>
<evidence type="ECO:0000256" key="5">
    <source>
        <dbReference type="ARBA" id="ARBA00022723"/>
    </source>
</evidence>
<reference evidence="12 13" key="1">
    <citation type="journal article" date="2019" name="Nat. Ecol. Evol.">
        <title>Megaphylogeny resolves global patterns of mushroom evolution.</title>
        <authorList>
            <person name="Varga T."/>
            <person name="Krizsan K."/>
            <person name="Foldi C."/>
            <person name="Dima B."/>
            <person name="Sanchez-Garcia M."/>
            <person name="Sanchez-Ramirez S."/>
            <person name="Szollosi G.J."/>
            <person name="Szarkandi J.G."/>
            <person name="Papp V."/>
            <person name="Albert L."/>
            <person name="Andreopoulos W."/>
            <person name="Angelini C."/>
            <person name="Antonin V."/>
            <person name="Barry K.W."/>
            <person name="Bougher N.L."/>
            <person name="Buchanan P."/>
            <person name="Buyck B."/>
            <person name="Bense V."/>
            <person name="Catcheside P."/>
            <person name="Chovatia M."/>
            <person name="Cooper J."/>
            <person name="Damon W."/>
            <person name="Desjardin D."/>
            <person name="Finy P."/>
            <person name="Geml J."/>
            <person name="Haridas S."/>
            <person name="Hughes K."/>
            <person name="Justo A."/>
            <person name="Karasinski D."/>
            <person name="Kautmanova I."/>
            <person name="Kiss B."/>
            <person name="Kocsube S."/>
            <person name="Kotiranta H."/>
            <person name="LaButti K.M."/>
            <person name="Lechner B.E."/>
            <person name="Liimatainen K."/>
            <person name="Lipzen A."/>
            <person name="Lukacs Z."/>
            <person name="Mihaltcheva S."/>
            <person name="Morgado L.N."/>
            <person name="Niskanen T."/>
            <person name="Noordeloos M.E."/>
            <person name="Ohm R.A."/>
            <person name="Ortiz-Santana B."/>
            <person name="Ovrebo C."/>
            <person name="Racz N."/>
            <person name="Riley R."/>
            <person name="Savchenko A."/>
            <person name="Shiryaev A."/>
            <person name="Soop K."/>
            <person name="Spirin V."/>
            <person name="Szebenyi C."/>
            <person name="Tomsovsky M."/>
            <person name="Tulloss R.E."/>
            <person name="Uehling J."/>
            <person name="Grigoriev I.V."/>
            <person name="Vagvolgyi C."/>
            <person name="Papp T."/>
            <person name="Martin F.M."/>
            <person name="Miettinen O."/>
            <person name="Hibbett D.S."/>
            <person name="Nagy L.G."/>
        </authorList>
    </citation>
    <scope>NUCLEOTIDE SEQUENCE [LARGE SCALE GENOMIC DNA]</scope>
    <source>
        <strain evidence="12 13">CBS 121175</strain>
    </source>
</reference>
<evidence type="ECO:0000313" key="12">
    <source>
        <dbReference type="EMBL" id="TFK18386.1"/>
    </source>
</evidence>
<evidence type="ECO:0000313" key="13">
    <source>
        <dbReference type="Proteomes" id="UP000307440"/>
    </source>
</evidence>
<comment type="similarity">
    <text evidence="3 10">Belongs to the cytochrome P450 family.</text>
</comment>
<proteinExistence type="inferred from homology"/>
<protein>
    <submittedName>
        <fullName evidence="12">Cytochrome P450 98A3</fullName>
    </submittedName>
</protein>
<keyword evidence="11" id="KW-0472">Membrane</keyword>
<dbReference type="Gene3D" id="1.10.630.10">
    <property type="entry name" value="Cytochrome P450"/>
    <property type="match status" value="1"/>
</dbReference>
<keyword evidence="8 10" id="KW-0503">Monooxygenase</keyword>
<evidence type="ECO:0000256" key="1">
    <source>
        <dbReference type="ARBA" id="ARBA00001971"/>
    </source>
</evidence>
<dbReference type="GO" id="GO:0020037">
    <property type="term" value="F:heme binding"/>
    <property type="evidence" value="ECO:0007669"/>
    <property type="project" value="InterPro"/>
</dbReference>
<dbReference type="GO" id="GO:0004497">
    <property type="term" value="F:monooxygenase activity"/>
    <property type="evidence" value="ECO:0007669"/>
    <property type="project" value="UniProtKB-KW"/>
</dbReference>
<dbReference type="Proteomes" id="UP000307440">
    <property type="component" value="Unassembled WGS sequence"/>
</dbReference>
<dbReference type="AlphaFoldDB" id="A0A5C3KE50"/>
<evidence type="ECO:0000256" key="6">
    <source>
        <dbReference type="ARBA" id="ARBA00023002"/>
    </source>
</evidence>
<dbReference type="InterPro" id="IPR001128">
    <property type="entry name" value="Cyt_P450"/>
</dbReference>
<dbReference type="GO" id="GO:0016705">
    <property type="term" value="F:oxidoreductase activity, acting on paired donors, with incorporation or reduction of molecular oxygen"/>
    <property type="evidence" value="ECO:0007669"/>
    <property type="project" value="InterPro"/>
</dbReference>
<evidence type="ECO:0000256" key="8">
    <source>
        <dbReference type="ARBA" id="ARBA00023033"/>
    </source>
</evidence>
<evidence type="ECO:0000256" key="7">
    <source>
        <dbReference type="ARBA" id="ARBA00023004"/>
    </source>
</evidence>
<evidence type="ECO:0000256" key="10">
    <source>
        <dbReference type="RuleBase" id="RU000461"/>
    </source>
</evidence>
<dbReference type="InterPro" id="IPR017972">
    <property type="entry name" value="Cyt_P450_CS"/>
</dbReference>
<dbReference type="OrthoDB" id="2789670at2759"/>
<feature type="binding site" description="axial binding residue" evidence="9">
    <location>
        <position position="455"/>
    </location>
    <ligand>
        <name>heme</name>
        <dbReference type="ChEBI" id="CHEBI:30413"/>
    </ligand>
    <ligandPart>
        <name>Fe</name>
        <dbReference type="ChEBI" id="CHEBI:18248"/>
    </ligandPart>
</feature>
<evidence type="ECO:0000256" key="11">
    <source>
        <dbReference type="SAM" id="Phobius"/>
    </source>
</evidence>
<sequence length="501" mass="56472">MDHTRVVLHYGWPLVAALVLAGLGAKLTFGHRKRNPKGLPLPPGPKGLPVIGNLLQIPQVKPWLVYDQWAHKYGDVIYVEAIGQPIILLNTMAATLPLLEKKGMNYSDRLYLPTFKIMKLDWSLALLNYGPEWRAHRRAFHQSLSPTMIPPYHALIEEECLVFLRNLLTNPRDFAGHTRYYFGSVLMRVSYGVTDFEFNRQLINDAEVVLRAFSSAVVPGRMLVNNFPFLRHVPDWFPGTGWKQVCNEVGRLNDRVVNKGFNEAQSRYRNETSQSDHPSIVGGLLEELPPETDPTYAEREYIVRCVAAQSYTAGSDTTLTASLALFAALALHPAVQEKAQAELDSVLGAERLPIAKDIEKLPYIQAIAKEIVRWYTVVPLGVPHLSKEDDEYDGYFIPKGTLIQVNIWYVSIMHDPENYDDPHEFRPERFLKNGKIDPSVMDPETAIFGFGRRICPGRHLSNASFGVMLASVLAVFHFGIPKDEAGREKKLKLVMGSDMIA</sequence>
<dbReference type="InterPro" id="IPR036396">
    <property type="entry name" value="Cyt_P450_sf"/>
</dbReference>
<dbReference type="EMBL" id="ML210406">
    <property type="protein sequence ID" value="TFK18386.1"/>
    <property type="molecule type" value="Genomic_DNA"/>
</dbReference>
<evidence type="ECO:0000256" key="4">
    <source>
        <dbReference type="ARBA" id="ARBA00022617"/>
    </source>
</evidence>
<name>A0A5C3KE50_COPMA</name>
<keyword evidence="11" id="KW-0812">Transmembrane</keyword>
<accession>A0A5C3KE50</accession>
<keyword evidence="11" id="KW-1133">Transmembrane helix</keyword>
<keyword evidence="13" id="KW-1185">Reference proteome</keyword>
<dbReference type="Pfam" id="PF00067">
    <property type="entry name" value="p450"/>
    <property type="match status" value="1"/>
</dbReference>
<feature type="transmembrane region" description="Helical" evidence="11">
    <location>
        <begin position="12"/>
        <end position="29"/>
    </location>
</feature>
<dbReference type="PROSITE" id="PS00086">
    <property type="entry name" value="CYTOCHROME_P450"/>
    <property type="match status" value="1"/>
</dbReference>
<dbReference type="CDD" id="cd11065">
    <property type="entry name" value="CYP64-like"/>
    <property type="match status" value="1"/>
</dbReference>
<comment type="cofactor">
    <cofactor evidence="1 9">
        <name>heme</name>
        <dbReference type="ChEBI" id="CHEBI:30413"/>
    </cofactor>
</comment>
<dbReference type="GO" id="GO:0005506">
    <property type="term" value="F:iron ion binding"/>
    <property type="evidence" value="ECO:0007669"/>
    <property type="project" value="InterPro"/>
</dbReference>
<dbReference type="STRING" id="230819.A0A5C3KE50"/>
<evidence type="ECO:0000256" key="3">
    <source>
        <dbReference type="ARBA" id="ARBA00010617"/>
    </source>
</evidence>
<comment type="pathway">
    <text evidence="2">Secondary metabolite biosynthesis.</text>
</comment>